<comment type="caution">
    <text evidence="1">The sequence shown here is derived from an EMBL/GenBank/DDBJ whole genome shotgun (WGS) entry which is preliminary data.</text>
</comment>
<gene>
    <name evidence="1" type="ORF">M9458_039695</name>
</gene>
<reference evidence="1 2" key="1">
    <citation type="submission" date="2024-05" db="EMBL/GenBank/DDBJ databases">
        <title>Genome sequencing and assembly of Indian major carp, Cirrhinus mrigala (Hamilton, 1822).</title>
        <authorList>
            <person name="Mohindra V."/>
            <person name="Chowdhury L.M."/>
            <person name="Lal K."/>
            <person name="Jena J.K."/>
        </authorList>
    </citation>
    <scope>NUCLEOTIDE SEQUENCE [LARGE SCALE GENOMIC DNA]</scope>
    <source>
        <strain evidence="1">CM1030</strain>
        <tissue evidence="1">Blood</tissue>
    </source>
</reference>
<dbReference type="EMBL" id="JAMKFB020000020">
    <property type="protein sequence ID" value="KAL0163942.1"/>
    <property type="molecule type" value="Genomic_DNA"/>
</dbReference>
<dbReference type="AlphaFoldDB" id="A0ABD0NQG0"/>
<dbReference type="Proteomes" id="UP001529510">
    <property type="component" value="Unassembled WGS sequence"/>
</dbReference>
<evidence type="ECO:0000313" key="1">
    <source>
        <dbReference type="EMBL" id="KAL0163942.1"/>
    </source>
</evidence>
<proteinExistence type="predicted"/>
<keyword evidence="2" id="KW-1185">Reference proteome</keyword>
<sequence>TVCHDTDSEQLMTNSTLCENMQSGAKQSSVEVVTFIDPLKKNKLSKPVEPGKK</sequence>
<organism evidence="1 2">
    <name type="scientific">Cirrhinus mrigala</name>
    <name type="common">Mrigala</name>
    <dbReference type="NCBI Taxonomy" id="683832"/>
    <lineage>
        <taxon>Eukaryota</taxon>
        <taxon>Metazoa</taxon>
        <taxon>Chordata</taxon>
        <taxon>Craniata</taxon>
        <taxon>Vertebrata</taxon>
        <taxon>Euteleostomi</taxon>
        <taxon>Actinopterygii</taxon>
        <taxon>Neopterygii</taxon>
        <taxon>Teleostei</taxon>
        <taxon>Ostariophysi</taxon>
        <taxon>Cypriniformes</taxon>
        <taxon>Cyprinidae</taxon>
        <taxon>Labeoninae</taxon>
        <taxon>Labeonini</taxon>
        <taxon>Cirrhinus</taxon>
    </lineage>
</organism>
<evidence type="ECO:0000313" key="2">
    <source>
        <dbReference type="Proteomes" id="UP001529510"/>
    </source>
</evidence>
<feature type="non-terminal residue" evidence="1">
    <location>
        <position position="1"/>
    </location>
</feature>
<feature type="non-terminal residue" evidence="1">
    <location>
        <position position="53"/>
    </location>
</feature>
<protein>
    <submittedName>
        <fullName evidence="1">Uncharacterized protein</fullName>
    </submittedName>
</protein>
<accession>A0ABD0NQG0</accession>
<name>A0ABD0NQG0_CIRMR</name>